<dbReference type="GO" id="GO:0006145">
    <property type="term" value="P:purine nucleobase catabolic process"/>
    <property type="evidence" value="ECO:0007669"/>
    <property type="project" value="TreeGrafter"/>
</dbReference>
<evidence type="ECO:0000313" key="3">
    <source>
        <dbReference type="Proteomes" id="UP000054007"/>
    </source>
</evidence>
<keyword evidence="1" id="KW-0812">Transmembrane</keyword>
<reference evidence="2 3" key="1">
    <citation type="journal article" date="2015" name="Fungal Genet. Biol.">
        <title>Evolution of novel wood decay mechanisms in Agaricales revealed by the genome sequences of Fistulina hepatica and Cylindrobasidium torrendii.</title>
        <authorList>
            <person name="Floudas D."/>
            <person name="Held B.W."/>
            <person name="Riley R."/>
            <person name="Nagy L.G."/>
            <person name="Koehler G."/>
            <person name="Ransdell A.S."/>
            <person name="Younus H."/>
            <person name="Chow J."/>
            <person name="Chiniquy J."/>
            <person name="Lipzen A."/>
            <person name="Tritt A."/>
            <person name="Sun H."/>
            <person name="Haridas S."/>
            <person name="LaButti K."/>
            <person name="Ohm R.A."/>
            <person name="Kues U."/>
            <person name="Blanchette R.A."/>
            <person name="Grigoriev I.V."/>
            <person name="Minto R.E."/>
            <person name="Hibbett D.S."/>
        </authorList>
    </citation>
    <scope>NUCLEOTIDE SEQUENCE [LARGE SCALE GENOMIC DNA]</scope>
    <source>
        <strain evidence="2 3">FP15055 ss-10</strain>
    </source>
</reference>
<dbReference type="GO" id="GO:0004038">
    <property type="term" value="F:allantoinase activity"/>
    <property type="evidence" value="ECO:0007669"/>
    <property type="project" value="TreeGrafter"/>
</dbReference>
<dbReference type="EMBL" id="KN880711">
    <property type="protein sequence ID" value="KIY63231.1"/>
    <property type="molecule type" value="Genomic_DNA"/>
</dbReference>
<evidence type="ECO:0000256" key="1">
    <source>
        <dbReference type="SAM" id="Phobius"/>
    </source>
</evidence>
<dbReference type="InterPro" id="IPR032466">
    <property type="entry name" value="Metal_Hydrolase"/>
</dbReference>
<dbReference type="SUPFAM" id="SSF51338">
    <property type="entry name" value="Composite domain of metallo-dependent hydrolases"/>
    <property type="match status" value="1"/>
</dbReference>
<protein>
    <submittedName>
        <fullName evidence="2">Carbohydrate esterase family 9 protein</fullName>
    </submittedName>
</protein>
<dbReference type="InterPro" id="IPR050138">
    <property type="entry name" value="DHOase/Allantoinase_Hydrolase"/>
</dbReference>
<accession>A0A0D7B153</accession>
<dbReference type="Gene3D" id="3.20.20.140">
    <property type="entry name" value="Metal-dependent hydrolases"/>
    <property type="match status" value="2"/>
</dbReference>
<dbReference type="PANTHER" id="PTHR43668">
    <property type="entry name" value="ALLANTOINASE"/>
    <property type="match status" value="1"/>
</dbReference>
<dbReference type="Proteomes" id="UP000054007">
    <property type="component" value="Unassembled WGS sequence"/>
</dbReference>
<keyword evidence="1" id="KW-0472">Membrane</keyword>
<feature type="transmembrane region" description="Helical" evidence="1">
    <location>
        <begin position="7"/>
        <end position="26"/>
    </location>
</feature>
<dbReference type="SUPFAM" id="SSF51556">
    <property type="entry name" value="Metallo-dependent hydrolases"/>
    <property type="match status" value="1"/>
</dbReference>
<name>A0A0D7B153_9AGAR</name>
<proteinExistence type="predicted"/>
<dbReference type="AlphaFoldDB" id="A0A0D7B153"/>
<keyword evidence="1" id="KW-1133">Transmembrane helix</keyword>
<dbReference type="PANTHER" id="PTHR43668:SF5">
    <property type="entry name" value="AMIDOHYDROLASE 3 DOMAIN-CONTAINING PROTEIN"/>
    <property type="match status" value="1"/>
</dbReference>
<organism evidence="2 3">
    <name type="scientific">Cylindrobasidium torrendii FP15055 ss-10</name>
    <dbReference type="NCBI Taxonomy" id="1314674"/>
    <lineage>
        <taxon>Eukaryota</taxon>
        <taxon>Fungi</taxon>
        <taxon>Dikarya</taxon>
        <taxon>Basidiomycota</taxon>
        <taxon>Agaricomycotina</taxon>
        <taxon>Agaricomycetes</taxon>
        <taxon>Agaricomycetidae</taxon>
        <taxon>Agaricales</taxon>
        <taxon>Marasmiineae</taxon>
        <taxon>Physalacriaceae</taxon>
        <taxon>Cylindrobasidium</taxon>
    </lineage>
</organism>
<keyword evidence="3" id="KW-1185">Reference proteome</keyword>
<gene>
    <name evidence="2" type="ORF">CYLTODRAFT_433060</name>
</gene>
<dbReference type="GO" id="GO:0005737">
    <property type="term" value="C:cytoplasm"/>
    <property type="evidence" value="ECO:0007669"/>
    <property type="project" value="TreeGrafter"/>
</dbReference>
<evidence type="ECO:0000313" key="2">
    <source>
        <dbReference type="EMBL" id="KIY63231.1"/>
    </source>
</evidence>
<sequence length="903" mass="97255">MTGVAHFLGLVILCGCLSLTTFYFYASNSKLATIPLHHEQILAKCRVLHDTPSPPHGFAERQTSDRFVSGTKSTLIRNATVWTGHLSGLEVLEGVDILLEGGIIRTVGYGLNAVGDVDIKDAHGSWVTPGIVDMHSHMGVETSPALSGANDGNSMKGNTQPWLRSLDGLNTHDESYRLAVAGGTTTALILPGSANAIGGQAFTIKTRPTAEKTPSSMLVEAPFNLNGTKEQPLRWQQMKHACGENPARVYEGTRMDTVWDFRQAYATARKIRDEQDAFCTAALSGTIEGDFPEDLKWDALVDVLRGRVKVHNHCYEAVDIDGMVRLTQEFKFPIAAFHHAHESYLVTERTKQAYGKIPASAIFAQSSRYKREAYRHSEYAPRILHDAGIDVVMKTDHPLISDRYLLHEAQQAHYYGLPWNIALASVTSTPATVRHDADIVVWDSHPLSLGAAPTQVYIDGIPQLDTPYIRTPRPASSQVAPKTPVFDDEVDAALKNDGLPSLDPISSTSAAVIFENVGTVFLEKNGRVVKVFHAEDANAFGQVVVEGGKIQCHGACALEGKWLNVRRVDLEGGSLAPGLVTVGSSLGMGEIEFEPSTNDGEAPERNPALLGDEAVLRAADGVQFQTRNALIAYRAGVTNAIATVQRNMAPAGLGAAISTGAKHKLERGGLIAEETSFHVSLSMGFEQSVSTMVGELRYLLSGKASGDIGAIFERIVNGTLPLVITVNNADIMTSLISLKYEAEARQGTTVQMVFHGATEAHLIAEDIAKAGVGVIIGKPRSFPQQWEQRRVLPGPPLSRETLLSSLLRHNVSVALGAEALPTGPSQSVIRNARWDVAWAAIDADIGLTDAETLSLASSNIRTLLGLDQKGGYDLVATKSGTLLEFESKVIGVVSPVRGIVDLF</sequence>
<dbReference type="OrthoDB" id="10258955at2759"/>
<dbReference type="InterPro" id="IPR011059">
    <property type="entry name" value="Metal-dep_hydrolase_composite"/>
</dbReference>